<comment type="caution">
    <text evidence="7">Lacks conserved residue(s) required for the propagation of feature annotation.</text>
</comment>
<comment type="caution">
    <text evidence="9">The sequence shown here is derived from an EMBL/GenBank/DDBJ whole genome shotgun (WGS) entry which is preliminary data.</text>
</comment>
<sequence>MKTLWDKIRRFFGNRWTKFTLVAVLYLLWFVVWSRSLWMLLGLPIIFDIYITKFIPHLLFGRKHQERKRTSKAYRETWSWIEAIVFAVIAASLIHIYVFQMYRIPSSSMEKTLLVGDYLCVSKLAYGPRMPMTPLSVPLVHNKMPFSQTRKSYSEAIRSPYKRLAGCGTVQRNDIVVFNFPAGDTVLLQQPNATYYDVLYEYQHQYGQERGREMLNRQFTVISHPVDKREHYVKRCVGLPGDTLEVRHGELFVNGERAEDAPGRQYNYFVRTTGTPISNQTFEQLGIAKDDILYDYLSQTYLLPLTDVHVETLRGMANIASIERYEAQGGYHYIFPNDDAYAWNEDNFGPLWIPAAGRTVELTLENLPLYRRIIKNYEGNDLAVRDGVIYINGEPADHYTFAMDYYFMMGDNRHKSADSRFWGFVPEDHIVGKPLVIGYSTDKDRSGWGKIRWDRIFRIPR</sequence>
<dbReference type="InterPro" id="IPR019533">
    <property type="entry name" value="Peptidase_S26"/>
</dbReference>
<name>A0A9D2ILV4_9BACT</name>
<feature type="domain" description="Peptidase S26" evidence="8">
    <location>
        <begin position="78"/>
        <end position="261"/>
    </location>
</feature>
<keyword evidence="7" id="KW-0645">Protease</keyword>
<gene>
    <name evidence="9" type="primary">lepB</name>
    <name evidence="9" type="ORF">H9816_08280</name>
</gene>
<reference evidence="9" key="1">
    <citation type="journal article" date="2021" name="PeerJ">
        <title>Extensive microbial diversity within the chicken gut microbiome revealed by metagenomics and culture.</title>
        <authorList>
            <person name="Gilroy R."/>
            <person name="Ravi A."/>
            <person name="Getino M."/>
            <person name="Pursley I."/>
            <person name="Horton D.L."/>
            <person name="Alikhan N.F."/>
            <person name="Baker D."/>
            <person name="Gharbi K."/>
            <person name="Hall N."/>
            <person name="Watson M."/>
            <person name="Adriaenssens E.M."/>
            <person name="Foster-Nyarko E."/>
            <person name="Jarju S."/>
            <person name="Secka A."/>
            <person name="Antonio M."/>
            <person name="Oren A."/>
            <person name="Chaudhuri R.R."/>
            <person name="La Ragione R."/>
            <person name="Hildebrand F."/>
            <person name="Pallen M.J."/>
        </authorList>
    </citation>
    <scope>NUCLEOTIDE SEQUENCE</scope>
    <source>
        <strain evidence="9">ChiHjej11B10-19426</strain>
    </source>
</reference>
<dbReference type="PROSITE" id="PS00761">
    <property type="entry name" value="SPASE_I_3"/>
    <property type="match status" value="1"/>
</dbReference>
<dbReference type="GO" id="GO:0009003">
    <property type="term" value="F:signal peptidase activity"/>
    <property type="evidence" value="ECO:0007669"/>
    <property type="project" value="UniProtKB-EC"/>
</dbReference>
<evidence type="ECO:0000256" key="5">
    <source>
        <dbReference type="ARBA" id="ARBA00022801"/>
    </source>
</evidence>
<dbReference type="PANTHER" id="PTHR43390:SF1">
    <property type="entry name" value="CHLOROPLAST PROCESSING PEPTIDASE"/>
    <property type="match status" value="1"/>
</dbReference>
<accession>A0A9D2ILV4</accession>
<keyword evidence="5 7" id="KW-0378">Hydrolase</keyword>
<keyword evidence="7" id="KW-1133">Transmembrane helix</keyword>
<dbReference type="Pfam" id="PF10502">
    <property type="entry name" value="Peptidase_S26"/>
    <property type="match status" value="2"/>
</dbReference>
<feature type="transmembrane region" description="Helical" evidence="7">
    <location>
        <begin position="38"/>
        <end position="60"/>
    </location>
</feature>
<feature type="transmembrane region" description="Helical" evidence="7">
    <location>
        <begin position="12"/>
        <end position="32"/>
    </location>
</feature>
<dbReference type="SUPFAM" id="SSF51306">
    <property type="entry name" value="LexA/Signal peptidase"/>
    <property type="match status" value="1"/>
</dbReference>
<evidence type="ECO:0000256" key="7">
    <source>
        <dbReference type="RuleBase" id="RU362042"/>
    </source>
</evidence>
<dbReference type="InterPro" id="IPR000223">
    <property type="entry name" value="Pept_S26A_signal_pept_1"/>
</dbReference>
<dbReference type="GO" id="GO:0004252">
    <property type="term" value="F:serine-type endopeptidase activity"/>
    <property type="evidence" value="ECO:0007669"/>
    <property type="project" value="InterPro"/>
</dbReference>
<dbReference type="AlphaFoldDB" id="A0A9D2ILV4"/>
<evidence type="ECO:0000256" key="3">
    <source>
        <dbReference type="ARBA" id="ARBA00013208"/>
    </source>
</evidence>
<dbReference type="GO" id="GO:0016020">
    <property type="term" value="C:membrane"/>
    <property type="evidence" value="ECO:0007669"/>
    <property type="project" value="UniProtKB-SubCell"/>
</dbReference>
<evidence type="ECO:0000256" key="2">
    <source>
        <dbReference type="ARBA" id="ARBA00009370"/>
    </source>
</evidence>
<proteinExistence type="inferred from homology"/>
<dbReference type="EC" id="3.4.21.89" evidence="3 7"/>
<evidence type="ECO:0000313" key="9">
    <source>
        <dbReference type="EMBL" id="HIZ15883.1"/>
    </source>
</evidence>
<evidence type="ECO:0000256" key="1">
    <source>
        <dbReference type="ARBA" id="ARBA00000677"/>
    </source>
</evidence>
<organism evidence="9 10">
    <name type="scientific">Candidatus Tidjanibacter faecipullorum</name>
    <dbReference type="NCBI Taxonomy" id="2838766"/>
    <lineage>
        <taxon>Bacteria</taxon>
        <taxon>Pseudomonadati</taxon>
        <taxon>Bacteroidota</taxon>
        <taxon>Bacteroidia</taxon>
        <taxon>Bacteroidales</taxon>
        <taxon>Rikenellaceae</taxon>
        <taxon>Tidjanibacter</taxon>
    </lineage>
</organism>
<dbReference type="GO" id="GO:0006465">
    <property type="term" value="P:signal peptide processing"/>
    <property type="evidence" value="ECO:0007669"/>
    <property type="project" value="InterPro"/>
</dbReference>
<comment type="subcellular location">
    <subcellularLocation>
        <location evidence="7">Membrane</location>
        <topology evidence="7">Single-pass type II membrane protein</topology>
    </subcellularLocation>
</comment>
<reference evidence="9" key="2">
    <citation type="submission" date="2021-04" db="EMBL/GenBank/DDBJ databases">
        <authorList>
            <person name="Gilroy R."/>
        </authorList>
    </citation>
    <scope>NUCLEOTIDE SEQUENCE</scope>
    <source>
        <strain evidence="9">ChiHjej11B10-19426</strain>
    </source>
</reference>
<evidence type="ECO:0000259" key="8">
    <source>
        <dbReference type="Pfam" id="PF10502"/>
    </source>
</evidence>
<dbReference type="InterPro" id="IPR019758">
    <property type="entry name" value="Pept_S26A_signal_pept_1_CS"/>
</dbReference>
<feature type="transmembrane region" description="Helical" evidence="7">
    <location>
        <begin position="80"/>
        <end position="99"/>
    </location>
</feature>
<evidence type="ECO:0000256" key="4">
    <source>
        <dbReference type="ARBA" id="ARBA00019232"/>
    </source>
</evidence>
<feature type="active site" evidence="6">
    <location>
        <position position="108"/>
    </location>
</feature>
<keyword evidence="7" id="KW-0812">Transmembrane</keyword>
<dbReference type="EMBL" id="DXCC01000031">
    <property type="protein sequence ID" value="HIZ15883.1"/>
    <property type="molecule type" value="Genomic_DNA"/>
</dbReference>
<keyword evidence="7" id="KW-0472">Membrane</keyword>
<comment type="similarity">
    <text evidence="2 7">Belongs to the peptidase S26 family.</text>
</comment>
<feature type="active site" evidence="6">
    <location>
        <position position="234"/>
    </location>
</feature>
<dbReference type="PANTHER" id="PTHR43390">
    <property type="entry name" value="SIGNAL PEPTIDASE I"/>
    <property type="match status" value="1"/>
</dbReference>
<evidence type="ECO:0000313" key="10">
    <source>
        <dbReference type="Proteomes" id="UP000824014"/>
    </source>
</evidence>
<dbReference type="PRINTS" id="PR00727">
    <property type="entry name" value="LEADERPTASE"/>
</dbReference>
<feature type="domain" description="Peptidase S26" evidence="8">
    <location>
        <begin position="404"/>
        <end position="434"/>
    </location>
</feature>
<evidence type="ECO:0000256" key="6">
    <source>
        <dbReference type="PIRSR" id="PIRSR600223-1"/>
    </source>
</evidence>
<dbReference type="InterPro" id="IPR036286">
    <property type="entry name" value="LexA/Signal_pep-like_sf"/>
</dbReference>
<dbReference type="NCBIfam" id="TIGR02227">
    <property type="entry name" value="sigpep_I_bact"/>
    <property type="match status" value="1"/>
</dbReference>
<dbReference type="Gene3D" id="2.10.109.10">
    <property type="entry name" value="Umud Fragment, subunit A"/>
    <property type="match status" value="2"/>
</dbReference>
<protein>
    <recommendedName>
        <fullName evidence="4 7">Signal peptidase I</fullName>
        <ecNumber evidence="3 7">3.4.21.89</ecNumber>
    </recommendedName>
</protein>
<dbReference type="Proteomes" id="UP000824014">
    <property type="component" value="Unassembled WGS sequence"/>
</dbReference>
<comment type="catalytic activity">
    <reaction evidence="1 7">
        <text>Cleavage of hydrophobic, N-terminal signal or leader sequences from secreted and periplasmic proteins.</text>
        <dbReference type="EC" id="3.4.21.89"/>
    </reaction>
</comment>
<dbReference type="CDD" id="cd06530">
    <property type="entry name" value="S26_SPase_I"/>
    <property type="match status" value="2"/>
</dbReference>